<dbReference type="Gene3D" id="1.10.510.10">
    <property type="entry name" value="Transferase(Phosphotransferase) domain 1"/>
    <property type="match status" value="1"/>
</dbReference>
<dbReference type="SUPFAM" id="SSF56112">
    <property type="entry name" value="Protein kinase-like (PK-like)"/>
    <property type="match status" value="1"/>
</dbReference>
<keyword evidence="5" id="KW-0067">ATP-binding</keyword>
<dbReference type="SUPFAM" id="SSF50998">
    <property type="entry name" value="Quinoprotein alcohol dehydrogenase-like"/>
    <property type="match status" value="1"/>
</dbReference>
<keyword evidence="4" id="KW-0547">Nucleotide-binding</keyword>
<evidence type="ECO:0000256" key="2">
    <source>
        <dbReference type="ARBA" id="ARBA00022679"/>
    </source>
</evidence>
<dbReference type="STRING" id="69332.A0A388LHN7"/>
<evidence type="ECO:0000256" key="1">
    <source>
        <dbReference type="ARBA" id="ARBA00004162"/>
    </source>
</evidence>
<evidence type="ECO:0000256" key="7">
    <source>
        <dbReference type="ARBA" id="ARBA00023136"/>
    </source>
</evidence>
<dbReference type="Gene3D" id="3.30.200.20">
    <property type="entry name" value="Phosphorylase Kinase, domain 1"/>
    <property type="match status" value="1"/>
</dbReference>
<feature type="domain" description="Protein kinase" evidence="10">
    <location>
        <begin position="638"/>
        <end position="902"/>
    </location>
</feature>
<protein>
    <recommendedName>
        <fullName evidence="10">Protein kinase domain-containing protein</fullName>
    </recommendedName>
</protein>
<evidence type="ECO:0000256" key="3">
    <source>
        <dbReference type="ARBA" id="ARBA00022692"/>
    </source>
</evidence>
<dbReference type="PROSITE" id="PS50011">
    <property type="entry name" value="PROTEIN_KINASE_DOM"/>
    <property type="match status" value="1"/>
</dbReference>
<dbReference type="PANTHER" id="PTHR47982">
    <property type="entry name" value="PROLINE-RICH RECEPTOR-LIKE PROTEIN KINASE PERK4"/>
    <property type="match status" value="1"/>
</dbReference>
<name>A0A388LHN7_CHABU</name>
<feature type="transmembrane region" description="Helical" evidence="8">
    <location>
        <begin position="560"/>
        <end position="579"/>
    </location>
</feature>
<organism evidence="11 12">
    <name type="scientific">Chara braunii</name>
    <name type="common">Braun's stonewort</name>
    <dbReference type="NCBI Taxonomy" id="69332"/>
    <lineage>
        <taxon>Eukaryota</taxon>
        <taxon>Viridiplantae</taxon>
        <taxon>Streptophyta</taxon>
        <taxon>Charophyceae</taxon>
        <taxon>Charales</taxon>
        <taxon>Characeae</taxon>
        <taxon>Chara</taxon>
    </lineage>
</organism>
<dbReference type="InterPro" id="IPR047117">
    <property type="entry name" value="PERK1-13-like"/>
</dbReference>
<evidence type="ECO:0000256" key="4">
    <source>
        <dbReference type="ARBA" id="ARBA00022741"/>
    </source>
</evidence>
<dbReference type="Gramene" id="GBG81850">
    <property type="protein sequence ID" value="GBG81850"/>
    <property type="gene ID" value="CBR_g34033"/>
</dbReference>
<evidence type="ECO:0000256" key="6">
    <source>
        <dbReference type="ARBA" id="ARBA00022989"/>
    </source>
</evidence>
<dbReference type="Pfam" id="PF00069">
    <property type="entry name" value="Pkinase"/>
    <property type="match status" value="1"/>
</dbReference>
<comment type="subcellular location">
    <subcellularLocation>
        <location evidence="1">Cell membrane</location>
        <topology evidence="1">Single-pass membrane protein</topology>
    </subcellularLocation>
</comment>
<keyword evidence="3 8" id="KW-0812">Transmembrane</keyword>
<evidence type="ECO:0000256" key="8">
    <source>
        <dbReference type="SAM" id="Phobius"/>
    </source>
</evidence>
<dbReference type="OrthoDB" id="669224at2759"/>
<dbReference type="EMBL" id="BFEA01000389">
    <property type="protein sequence ID" value="GBG81850.1"/>
    <property type="molecule type" value="Genomic_DNA"/>
</dbReference>
<dbReference type="AlphaFoldDB" id="A0A388LHN7"/>
<dbReference type="InterPro" id="IPR011047">
    <property type="entry name" value="Quinoprotein_ADH-like_sf"/>
</dbReference>
<evidence type="ECO:0000313" key="11">
    <source>
        <dbReference type="EMBL" id="GBG81850.1"/>
    </source>
</evidence>
<keyword evidence="7 8" id="KW-0472">Membrane</keyword>
<evidence type="ECO:0000313" key="12">
    <source>
        <dbReference type="Proteomes" id="UP000265515"/>
    </source>
</evidence>
<comment type="caution">
    <text evidence="11">The sequence shown here is derived from an EMBL/GenBank/DDBJ whole genome shotgun (WGS) entry which is preliminary data.</text>
</comment>
<dbReference type="InterPro" id="IPR011009">
    <property type="entry name" value="Kinase-like_dom_sf"/>
</dbReference>
<feature type="signal peptide" evidence="9">
    <location>
        <begin position="1"/>
        <end position="25"/>
    </location>
</feature>
<dbReference type="Proteomes" id="UP000265515">
    <property type="component" value="Unassembled WGS sequence"/>
</dbReference>
<dbReference type="GO" id="GO:0004672">
    <property type="term" value="F:protein kinase activity"/>
    <property type="evidence" value="ECO:0007669"/>
    <property type="project" value="InterPro"/>
</dbReference>
<evidence type="ECO:0000256" key="9">
    <source>
        <dbReference type="SAM" id="SignalP"/>
    </source>
</evidence>
<keyword evidence="6 8" id="KW-1133">Transmembrane helix</keyword>
<reference evidence="11 12" key="1">
    <citation type="journal article" date="2018" name="Cell">
        <title>The Chara Genome: Secondary Complexity and Implications for Plant Terrestrialization.</title>
        <authorList>
            <person name="Nishiyama T."/>
            <person name="Sakayama H."/>
            <person name="Vries J.D."/>
            <person name="Buschmann H."/>
            <person name="Saint-Marcoux D."/>
            <person name="Ullrich K.K."/>
            <person name="Haas F.B."/>
            <person name="Vanderstraeten L."/>
            <person name="Becker D."/>
            <person name="Lang D."/>
            <person name="Vosolsobe S."/>
            <person name="Rombauts S."/>
            <person name="Wilhelmsson P.K.I."/>
            <person name="Janitza P."/>
            <person name="Kern R."/>
            <person name="Heyl A."/>
            <person name="Rumpler F."/>
            <person name="Villalobos L.I.A.C."/>
            <person name="Clay J.M."/>
            <person name="Skokan R."/>
            <person name="Toyoda A."/>
            <person name="Suzuki Y."/>
            <person name="Kagoshima H."/>
            <person name="Schijlen E."/>
            <person name="Tajeshwar N."/>
            <person name="Catarino B."/>
            <person name="Hetherington A.J."/>
            <person name="Saltykova A."/>
            <person name="Bonnot C."/>
            <person name="Breuninger H."/>
            <person name="Symeonidi A."/>
            <person name="Radhakrishnan G.V."/>
            <person name="Van Nieuwerburgh F."/>
            <person name="Deforce D."/>
            <person name="Chang C."/>
            <person name="Karol K.G."/>
            <person name="Hedrich R."/>
            <person name="Ulvskov P."/>
            <person name="Glockner G."/>
            <person name="Delwiche C.F."/>
            <person name="Petrasek J."/>
            <person name="Van de Peer Y."/>
            <person name="Friml J."/>
            <person name="Beilby M."/>
            <person name="Dolan L."/>
            <person name="Kohara Y."/>
            <person name="Sugano S."/>
            <person name="Fujiyama A."/>
            <person name="Delaux P.-M."/>
            <person name="Quint M."/>
            <person name="TheiBen G."/>
            <person name="Hagemann M."/>
            <person name="Harholt J."/>
            <person name="Dunand C."/>
            <person name="Zachgo S."/>
            <person name="Langdale J."/>
            <person name="Maumus F."/>
            <person name="Straeten D.V.D."/>
            <person name="Gould S.B."/>
            <person name="Rensing S.A."/>
        </authorList>
    </citation>
    <scope>NUCLEOTIDE SEQUENCE [LARGE SCALE GENOMIC DNA]</scope>
    <source>
        <strain evidence="11 12">S276</strain>
    </source>
</reference>
<dbReference type="GO" id="GO:0005886">
    <property type="term" value="C:plasma membrane"/>
    <property type="evidence" value="ECO:0007669"/>
    <property type="project" value="UniProtKB-SubCell"/>
</dbReference>
<proteinExistence type="predicted"/>
<keyword evidence="12" id="KW-1185">Reference proteome</keyword>
<keyword evidence="2" id="KW-0808">Transferase</keyword>
<evidence type="ECO:0000259" key="10">
    <source>
        <dbReference type="PROSITE" id="PS50011"/>
    </source>
</evidence>
<dbReference type="GO" id="GO:0005524">
    <property type="term" value="F:ATP binding"/>
    <property type="evidence" value="ECO:0007669"/>
    <property type="project" value="UniProtKB-KW"/>
</dbReference>
<feature type="transmembrane region" description="Helical" evidence="8">
    <location>
        <begin position="464"/>
        <end position="488"/>
    </location>
</feature>
<evidence type="ECO:0000256" key="5">
    <source>
        <dbReference type="ARBA" id="ARBA00022840"/>
    </source>
</evidence>
<feature type="transmembrane region" description="Helical" evidence="8">
    <location>
        <begin position="591"/>
        <end position="611"/>
    </location>
</feature>
<accession>A0A388LHN7</accession>
<feature type="chain" id="PRO_5017467570" description="Protein kinase domain-containing protein" evidence="9">
    <location>
        <begin position="26"/>
        <end position="902"/>
    </location>
</feature>
<sequence length="902" mass="98916">MAIAAATMVCGWYLVLVLTACRGSALRTGIRSLASNPSWHAGDCLLQEPTSAAPAAPQEERQIEYSPFVNGSITRVTLHTPRANATAGKDCRSVITDLVVGSDELYYILHQYCRVDGTLEDRALSIRRLNLSQVQDGNGPSPQEDDSLISYMWPYGQPNGTIIREPADFGDAHVTGMGLSKDGMHLVLSVTNGDPKVTRGNGTISGDQNRSRFTSLSLADGYRSSSDPLSTLVQAWTLESNKGFLYYLQSDSVLINVTVNHVGLPNGPLNQLSRLDIQTGIDPDEEFQPGSLLSDGSCLYSVTSNDGLFGRKLGDGHFDHCTFAAPSVPFLGKEMDVVATAQGCHVFTAADNTVAVFKLMGPCSSLKEKRVLPHYFGEADVTALALGNYSDGLSLYVGTSDGSVYHIPLNGSELSRCGNEPYSDRDSSDRYFRLMFFPFKPPSDLSSMIVINSLSTLGGTTYDLVIIFLYSPPIFIAIAIIRCTVFCVRGFVKRRLGALEQASNNHAVTGRPMTSSVQDCTPMNGSELSRCGNEPYTGRVLCDGYPSDGYSRSLKFFQDILFPSGLAGMMYFNFTILPYLTDIPFDGPYVFGYTALIILGHVVAVCIARSVRGFLERRRPALEQFGWKLLSDCTENFTKTYRIGDQGAFGKVYRGLLDGKDVAIKVMPGQLTDVKRNQFVAEVTTLSAVNHVNLVQLTGYCQEGNECILVYPGFSSAAHRERMSIGFQIARGLQYLHDDAKPPIIHRDIKSSDVLLGDGCGDKLYVVLADSGLAAIGKRVLDTGHDHVVITSHIGSTSGYMSPKYMLRGELPEKNDMAGDSTRQMVMNTFRLAWECVHEDFGSRPAMRAIVQRFHSMLLDVGWDFLIRTMDMEYLLAMSEAEDAICKDDDAESQEHHEVLLE</sequence>
<dbReference type="InterPro" id="IPR000719">
    <property type="entry name" value="Prot_kinase_dom"/>
</dbReference>
<keyword evidence="9" id="KW-0732">Signal</keyword>
<gene>
    <name evidence="11" type="ORF">CBR_g34033</name>
</gene>